<comment type="similarity">
    <text evidence="1 2">Belongs to the glycosyltransferase 77 family.</text>
</comment>
<dbReference type="OrthoDB" id="540503at2759"/>
<dbReference type="GO" id="GO:0080147">
    <property type="term" value="P:root hair cell development"/>
    <property type="evidence" value="ECO:0007669"/>
    <property type="project" value="InterPro"/>
</dbReference>
<dbReference type="FunCoup" id="E1ZFG3">
    <property type="interactions" value="401"/>
</dbReference>
<keyword evidence="2" id="KW-0812">Transmembrane</keyword>
<protein>
    <recommendedName>
        <fullName evidence="2">Glycosyltransferase</fullName>
        <ecNumber evidence="2">2.4.2.-</ecNumber>
    </recommendedName>
</protein>
<proteinExistence type="inferred from homology"/>
<accession>E1ZFG3</accession>
<evidence type="ECO:0000313" key="6">
    <source>
        <dbReference type="Proteomes" id="UP000008141"/>
    </source>
</evidence>
<dbReference type="InterPro" id="IPR005069">
    <property type="entry name" value="Nucl-diP-sugar_transferase"/>
</dbReference>
<reference evidence="5 6" key="1">
    <citation type="journal article" date="2010" name="Plant Cell">
        <title>The Chlorella variabilis NC64A genome reveals adaptation to photosymbiosis, coevolution with viruses, and cryptic sex.</title>
        <authorList>
            <person name="Blanc G."/>
            <person name="Duncan G."/>
            <person name="Agarkova I."/>
            <person name="Borodovsky M."/>
            <person name="Gurnon J."/>
            <person name="Kuo A."/>
            <person name="Lindquist E."/>
            <person name="Lucas S."/>
            <person name="Pangilinan J."/>
            <person name="Polle J."/>
            <person name="Salamov A."/>
            <person name="Terry A."/>
            <person name="Yamada T."/>
            <person name="Dunigan D.D."/>
            <person name="Grigoriev I.V."/>
            <person name="Claverie J.M."/>
            <person name="Van Etten J.L."/>
        </authorList>
    </citation>
    <scope>NUCLEOTIDE SEQUENCE [LARGE SCALE GENOMIC DNA]</scope>
    <source>
        <strain evidence="5 6">NC64A</strain>
    </source>
</reference>
<feature type="compositionally biased region" description="Basic and acidic residues" evidence="3">
    <location>
        <begin position="90"/>
        <end position="102"/>
    </location>
</feature>
<dbReference type="Pfam" id="PF03407">
    <property type="entry name" value="Nucleotid_trans"/>
    <property type="match status" value="1"/>
</dbReference>
<dbReference type="eggNOG" id="ENOG502QRD4">
    <property type="taxonomic scope" value="Eukaryota"/>
</dbReference>
<dbReference type="KEGG" id="cvr:CHLNCDRAFT_57843"/>
<dbReference type="Proteomes" id="UP000008141">
    <property type="component" value="Unassembled WGS sequence"/>
</dbReference>
<keyword evidence="6" id="KW-1185">Reference proteome</keyword>
<dbReference type="InterPro" id="IPR044290">
    <property type="entry name" value="RRA1/2/3"/>
</dbReference>
<dbReference type="EC" id="2.4.2.-" evidence="2"/>
<dbReference type="RefSeq" id="XP_005847598.1">
    <property type="nucleotide sequence ID" value="XM_005847536.1"/>
</dbReference>
<keyword evidence="2" id="KW-0333">Golgi apparatus</keyword>
<keyword evidence="2" id="KW-0961">Cell wall biogenesis/degradation</keyword>
<evidence type="ECO:0000256" key="3">
    <source>
        <dbReference type="SAM" id="MobiDB-lite"/>
    </source>
</evidence>
<name>E1ZFG3_CHLVA</name>
<evidence type="ECO:0000256" key="1">
    <source>
        <dbReference type="ARBA" id="ARBA00007033"/>
    </source>
</evidence>
<dbReference type="SUPFAM" id="SSF53448">
    <property type="entry name" value="Nucleotide-diphospho-sugar transferases"/>
    <property type="match status" value="1"/>
</dbReference>
<comment type="subcellular location">
    <subcellularLocation>
        <location evidence="2">Golgi apparatus membrane</location>
        <topology evidence="2">Single-pass type II membrane protein</topology>
    </subcellularLocation>
</comment>
<dbReference type="InterPro" id="IPR029044">
    <property type="entry name" value="Nucleotide-diphossugar_trans"/>
</dbReference>
<dbReference type="GO" id="GO:0000139">
    <property type="term" value="C:Golgi membrane"/>
    <property type="evidence" value="ECO:0007669"/>
    <property type="project" value="UniProtKB-SubCell"/>
</dbReference>
<dbReference type="InParanoid" id="E1ZFG3"/>
<dbReference type="Gene3D" id="3.90.550.10">
    <property type="entry name" value="Spore Coat Polysaccharide Biosynthesis Protein SpsA, Chain A"/>
    <property type="match status" value="1"/>
</dbReference>
<dbReference type="GO" id="GO:0071555">
    <property type="term" value="P:cell wall organization"/>
    <property type="evidence" value="ECO:0007669"/>
    <property type="project" value="UniProtKB-KW"/>
</dbReference>
<feature type="region of interest" description="Disordered" evidence="3">
    <location>
        <begin position="79"/>
        <end position="102"/>
    </location>
</feature>
<dbReference type="AlphaFoldDB" id="E1ZFG3"/>
<feature type="domain" description="Nucleotide-diphospho-sugar transferase" evidence="4">
    <location>
        <begin position="150"/>
        <end position="370"/>
    </location>
</feature>
<keyword evidence="2" id="KW-0808">Transferase</keyword>
<gene>
    <name evidence="5" type="ORF">CHLNCDRAFT_57843</name>
</gene>
<sequence length="394" mass="44027">MPPRQKSARRGPVALSLVAGVAVGLVVAALQFRGSSVSGAVAQLNQAQMDKLAAQVSQLTQERDAARVEMDKLRETAAKAASASAAGSCPDRHTPWQPSAERDKTYPELAEFLKKVAVNNEVLVSVSNKNYAWPGGMLQLWAENVKRTGVKNAMVIALDDDTKSNAESFGLPAFRMDVKIPDSQKDVGSNHAVSALKFRILQNFMKLGYSVFLSDVDIVFLQNPFEHLARDSDVEGMTDGWDHGTAYGYNDVADDPSMGWARYAHSMRIFVFNSGLFYLRPTNATQELLDKLIYRVETENGWDQALFNECIYFPSSPANKDPSVTRRVLDYMKFMNSKVLFKHLRHDAGQFEAHMPVSVHVNYHPDKFERMKAVVKRYVEKDMHALDKFPDGSQ</sequence>
<dbReference type="OMA" id="PDKFARM"/>
<dbReference type="STRING" id="554065.E1ZFG3"/>
<dbReference type="GO" id="GO:0016757">
    <property type="term" value="F:glycosyltransferase activity"/>
    <property type="evidence" value="ECO:0007669"/>
    <property type="project" value="UniProtKB-KW"/>
</dbReference>
<dbReference type="PANTHER" id="PTHR46581">
    <property type="entry name" value="ARABINOSYLTRANSFERASE RRA3"/>
    <property type="match status" value="1"/>
</dbReference>
<keyword evidence="2" id="KW-0735">Signal-anchor</keyword>
<feature type="compositionally biased region" description="Low complexity" evidence="3">
    <location>
        <begin position="79"/>
        <end position="88"/>
    </location>
</feature>
<evidence type="ECO:0000313" key="5">
    <source>
        <dbReference type="EMBL" id="EFN55496.1"/>
    </source>
</evidence>
<dbReference type="PANTHER" id="PTHR46581:SF3">
    <property type="entry name" value="ARABINOSYLTRANSFERASE RRA3"/>
    <property type="match status" value="1"/>
</dbReference>
<evidence type="ECO:0000256" key="2">
    <source>
        <dbReference type="RuleBase" id="RU363055"/>
    </source>
</evidence>
<keyword evidence="2" id="KW-0328">Glycosyltransferase</keyword>
<dbReference type="EMBL" id="GL433844">
    <property type="protein sequence ID" value="EFN55496.1"/>
    <property type="molecule type" value="Genomic_DNA"/>
</dbReference>
<dbReference type="GeneID" id="17355101"/>
<organism evidence="6">
    <name type="scientific">Chlorella variabilis</name>
    <name type="common">Green alga</name>
    <dbReference type="NCBI Taxonomy" id="554065"/>
    <lineage>
        <taxon>Eukaryota</taxon>
        <taxon>Viridiplantae</taxon>
        <taxon>Chlorophyta</taxon>
        <taxon>core chlorophytes</taxon>
        <taxon>Trebouxiophyceae</taxon>
        <taxon>Chlorellales</taxon>
        <taxon>Chlorellaceae</taxon>
        <taxon>Chlorella clade</taxon>
        <taxon>Chlorella</taxon>
    </lineage>
</organism>
<evidence type="ECO:0000259" key="4">
    <source>
        <dbReference type="Pfam" id="PF03407"/>
    </source>
</evidence>